<feature type="region of interest" description="Disordered" evidence="1">
    <location>
        <begin position="1"/>
        <end position="57"/>
    </location>
</feature>
<dbReference type="EMBL" id="JAIWYP010000002">
    <property type="protein sequence ID" value="KAH3866902.1"/>
    <property type="molecule type" value="Genomic_DNA"/>
</dbReference>
<gene>
    <name evidence="2" type="ORF">DPMN_030025</name>
</gene>
<evidence type="ECO:0000313" key="3">
    <source>
        <dbReference type="Proteomes" id="UP000828390"/>
    </source>
</evidence>
<keyword evidence="3" id="KW-1185">Reference proteome</keyword>
<reference evidence="2" key="1">
    <citation type="journal article" date="2019" name="bioRxiv">
        <title>The Genome of the Zebra Mussel, Dreissena polymorpha: A Resource for Invasive Species Research.</title>
        <authorList>
            <person name="McCartney M.A."/>
            <person name="Auch B."/>
            <person name="Kono T."/>
            <person name="Mallez S."/>
            <person name="Zhang Y."/>
            <person name="Obille A."/>
            <person name="Becker A."/>
            <person name="Abrahante J.E."/>
            <person name="Garbe J."/>
            <person name="Badalamenti J.P."/>
            <person name="Herman A."/>
            <person name="Mangelson H."/>
            <person name="Liachko I."/>
            <person name="Sullivan S."/>
            <person name="Sone E.D."/>
            <person name="Koren S."/>
            <person name="Silverstein K.A.T."/>
            <person name="Beckman K.B."/>
            <person name="Gohl D.M."/>
        </authorList>
    </citation>
    <scope>NUCLEOTIDE SEQUENCE</scope>
    <source>
        <strain evidence="2">Duluth1</strain>
        <tissue evidence="2">Whole animal</tissue>
    </source>
</reference>
<accession>A0A9D4LXG0</accession>
<reference evidence="2" key="2">
    <citation type="submission" date="2020-11" db="EMBL/GenBank/DDBJ databases">
        <authorList>
            <person name="McCartney M.A."/>
            <person name="Auch B."/>
            <person name="Kono T."/>
            <person name="Mallez S."/>
            <person name="Becker A."/>
            <person name="Gohl D.M."/>
            <person name="Silverstein K.A.T."/>
            <person name="Koren S."/>
            <person name="Bechman K.B."/>
            <person name="Herman A."/>
            <person name="Abrahante J.E."/>
            <person name="Garbe J."/>
        </authorList>
    </citation>
    <scope>NUCLEOTIDE SEQUENCE</scope>
    <source>
        <strain evidence="2">Duluth1</strain>
        <tissue evidence="2">Whole animal</tissue>
    </source>
</reference>
<dbReference type="AlphaFoldDB" id="A0A9D4LXG0"/>
<feature type="compositionally biased region" description="Basic and acidic residues" evidence="1">
    <location>
        <begin position="18"/>
        <end position="57"/>
    </location>
</feature>
<sequence>MSYEEPSNTGNDGFFFVPKDRSPKGQREDQRLSMDEGRYGDRRDYDNIRDAGRPVFY</sequence>
<dbReference type="Proteomes" id="UP000828390">
    <property type="component" value="Unassembled WGS sequence"/>
</dbReference>
<organism evidence="2 3">
    <name type="scientific">Dreissena polymorpha</name>
    <name type="common">Zebra mussel</name>
    <name type="synonym">Mytilus polymorpha</name>
    <dbReference type="NCBI Taxonomy" id="45954"/>
    <lineage>
        <taxon>Eukaryota</taxon>
        <taxon>Metazoa</taxon>
        <taxon>Spiralia</taxon>
        <taxon>Lophotrochozoa</taxon>
        <taxon>Mollusca</taxon>
        <taxon>Bivalvia</taxon>
        <taxon>Autobranchia</taxon>
        <taxon>Heteroconchia</taxon>
        <taxon>Euheterodonta</taxon>
        <taxon>Imparidentia</taxon>
        <taxon>Neoheterodontei</taxon>
        <taxon>Myida</taxon>
        <taxon>Dreissenoidea</taxon>
        <taxon>Dreissenidae</taxon>
        <taxon>Dreissena</taxon>
    </lineage>
</organism>
<proteinExistence type="predicted"/>
<name>A0A9D4LXG0_DREPO</name>
<evidence type="ECO:0000256" key="1">
    <source>
        <dbReference type="SAM" id="MobiDB-lite"/>
    </source>
</evidence>
<protein>
    <submittedName>
        <fullName evidence="2">Uncharacterized protein</fullName>
    </submittedName>
</protein>
<comment type="caution">
    <text evidence="2">The sequence shown here is derived from an EMBL/GenBank/DDBJ whole genome shotgun (WGS) entry which is preliminary data.</text>
</comment>
<feature type="compositionally biased region" description="Polar residues" evidence="1">
    <location>
        <begin position="1"/>
        <end position="11"/>
    </location>
</feature>
<evidence type="ECO:0000313" key="2">
    <source>
        <dbReference type="EMBL" id="KAH3866902.1"/>
    </source>
</evidence>